<comment type="caution">
    <text evidence="2">The sequence shown here is derived from an EMBL/GenBank/DDBJ whole genome shotgun (WGS) entry which is preliminary data.</text>
</comment>
<proteinExistence type="predicted"/>
<dbReference type="Proteomes" id="UP001140076">
    <property type="component" value="Unassembled WGS sequence"/>
</dbReference>
<evidence type="ECO:0000313" key="3">
    <source>
        <dbReference type="Proteomes" id="UP001140076"/>
    </source>
</evidence>
<reference evidence="2" key="1">
    <citation type="submission" date="2021-10" db="EMBL/GenBank/DDBJ databases">
        <title>Streptomonospora sp. nov., isolated from mangrove soil.</title>
        <authorList>
            <person name="Chen X."/>
            <person name="Ge X."/>
            <person name="Liu W."/>
        </authorList>
    </citation>
    <scope>NUCLEOTIDE SEQUENCE</scope>
    <source>
        <strain evidence="2">S1-112</strain>
    </source>
</reference>
<feature type="compositionally biased region" description="Gly residues" evidence="1">
    <location>
        <begin position="501"/>
        <end position="510"/>
    </location>
</feature>
<dbReference type="PANTHER" id="PTHR39420:SF2">
    <property type="entry name" value="HYDROLASE"/>
    <property type="match status" value="1"/>
</dbReference>
<evidence type="ECO:0000313" key="2">
    <source>
        <dbReference type="EMBL" id="MDA0562962.1"/>
    </source>
</evidence>
<keyword evidence="2" id="KW-0645">Protease</keyword>
<feature type="compositionally biased region" description="Gly residues" evidence="1">
    <location>
        <begin position="461"/>
        <end position="486"/>
    </location>
</feature>
<feature type="region of interest" description="Disordered" evidence="1">
    <location>
        <begin position="414"/>
        <end position="510"/>
    </location>
</feature>
<evidence type="ECO:0000256" key="1">
    <source>
        <dbReference type="SAM" id="MobiDB-lite"/>
    </source>
</evidence>
<dbReference type="Gene3D" id="1.20.150.30">
    <property type="entry name" value="Zincin-like metallopeptidase, N-terminal domain"/>
    <property type="match status" value="1"/>
</dbReference>
<dbReference type="SUPFAM" id="SSF55486">
    <property type="entry name" value="Metalloproteases ('zincins'), catalytic domain"/>
    <property type="match status" value="1"/>
</dbReference>
<accession>A0A9X3SCN6</accession>
<keyword evidence="2" id="KW-0482">Metalloprotease</keyword>
<feature type="region of interest" description="Disordered" evidence="1">
    <location>
        <begin position="1"/>
        <end position="51"/>
    </location>
</feature>
<dbReference type="EMBL" id="JAJAQC010000002">
    <property type="protein sequence ID" value="MDA0562962.1"/>
    <property type="molecule type" value="Genomic_DNA"/>
</dbReference>
<name>A0A9X3SCN6_9ACTN</name>
<feature type="compositionally biased region" description="Gly residues" evidence="1">
    <location>
        <begin position="16"/>
        <end position="47"/>
    </location>
</feature>
<dbReference type="NCBIfam" id="TIGR03624">
    <property type="entry name" value="putative hydrolase"/>
    <property type="match status" value="1"/>
</dbReference>
<dbReference type="AlphaFoldDB" id="A0A9X3SCN6"/>
<protein>
    <submittedName>
        <fullName evidence="2">Zinc-dependent metalloprotease</fullName>
    </submittedName>
</protein>
<dbReference type="InterPro" id="IPR042271">
    <property type="entry name" value="Zinicin_2_N"/>
</dbReference>
<dbReference type="InterPro" id="IPR018766">
    <property type="entry name" value="Zinicin_2"/>
</dbReference>
<keyword evidence="3" id="KW-1185">Reference proteome</keyword>
<dbReference type="Pfam" id="PF10103">
    <property type="entry name" value="Zincin_2"/>
    <property type="match status" value="1"/>
</dbReference>
<dbReference type="PANTHER" id="PTHR39420">
    <property type="match status" value="1"/>
</dbReference>
<gene>
    <name evidence="2" type="ORF">LG943_01225</name>
</gene>
<dbReference type="RefSeq" id="WP_270070251.1">
    <property type="nucleotide sequence ID" value="NZ_JAJAQC010000002.1"/>
</dbReference>
<keyword evidence="2" id="KW-0378">Hydrolase</keyword>
<sequence>MPNDPDDESGRRSGDSGPGAGSGGPGGGVPGGGLPGGGDPGMPGGFPFGDPQQMAQMLRQFADMMAAQSAPSGQQPQAGSVNWDMAKNIARHTVSQKGDSSVGAHDYAKVQEALRLADLWANEATALPSGVHTMQAWSRAEWVEKTMPTWSRLCAPLTARLVESMGQNLPGEVQSMAGPLVGMVRQMGGMLVGQQAGQAIGELAGEVVGSTDVGVPLAGEGTAALLPDGVRAFGEGLSIPQDEIRLYLAAREVALHRLFGHVPWLRAHVFSLVEEYANGMSFDMSALEERLGQVDLGNPEALQEALAGADGEGLFQPQDTPQQKASLARLETTLALVEGWLSVVVDDSVSGRLPHAASLAEAIRRRRATGGPAEHTFATLVGLELRPRRLREAAALWRALTDARGVQGRDAVWEHPDLMPSSDDLDNPEPFVRGRAEGEGDDLDISRFTEAAEAAEEAAGGAEGTGGTEGAAGTGQAGAESGGSGEADGDGGEDGPERGKGSGPGGPGAA</sequence>
<organism evidence="2 3">
    <name type="scientific">Streptomonospora mangrovi</name>
    <dbReference type="NCBI Taxonomy" id="2883123"/>
    <lineage>
        <taxon>Bacteria</taxon>
        <taxon>Bacillati</taxon>
        <taxon>Actinomycetota</taxon>
        <taxon>Actinomycetes</taxon>
        <taxon>Streptosporangiales</taxon>
        <taxon>Nocardiopsidaceae</taxon>
        <taxon>Streptomonospora</taxon>
    </lineage>
</organism>
<dbReference type="GO" id="GO:0008237">
    <property type="term" value="F:metallopeptidase activity"/>
    <property type="evidence" value="ECO:0007669"/>
    <property type="project" value="UniProtKB-KW"/>
</dbReference>